<sequence>MTSGQTYKLVTNTCILLSPRPTTNYCNESSRTPTTNMSQPIIKSSPIDPLIGAKATSNQDPKPIPSSSALVINTLALGRIGLGIASFVAPTLTFSLFKIAIPANMTPLARMFGGRELVIGEWTWMINHEDRNVGDGGRRELKRTMRLNTVVDALDFAAVGYGVATGTLGRLPAGLLAGGALTCVAMDLWGLRGL</sequence>
<organism evidence="1 2">
    <name type="scientific">Karstenula rhodostoma CBS 690.94</name>
    <dbReference type="NCBI Taxonomy" id="1392251"/>
    <lineage>
        <taxon>Eukaryota</taxon>
        <taxon>Fungi</taxon>
        <taxon>Dikarya</taxon>
        <taxon>Ascomycota</taxon>
        <taxon>Pezizomycotina</taxon>
        <taxon>Dothideomycetes</taxon>
        <taxon>Pleosporomycetidae</taxon>
        <taxon>Pleosporales</taxon>
        <taxon>Massarineae</taxon>
        <taxon>Didymosphaeriaceae</taxon>
        <taxon>Karstenula</taxon>
    </lineage>
</organism>
<dbReference type="AlphaFoldDB" id="A0A9P4PS48"/>
<evidence type="ECO:0000313" key="2">
    <source>
        <dbReference type="Proteomes" id="UP000799764"/>
    </source>
</evidence>
<gene>
    <name evidence="1" type="ORF">P171DRAFT_427611</name>
</gene>
<name>A0A9P4PS48_9PLEO</name>
<comment type="caution">
    <text evidence="1">The sequence shown here is derived from an EMBL/GenBank/DDBJ whole genome shotgun (WGS) entry which is preliminary data.</text>
</comment>
<dbReference type="EMBL" id="MU001494">
    <property type="protein sequence ID" value="KAF2449416.1"/>
    <property type="molecule type" value="Genomic_DNA"/>
</dbReference>
<accession>A0A9P4PS48</accession>
<reference evidence="1" key="1">
    <citation type="journal article" date="2020" name="Stud. Mycol.">
        <title>101 Dothideomycetes genomes: a test case for predicting lifestyles and emergence of pathogens.</title>
        <authorList>
            <person name="Haridas S."/>
            <person name="Albert R."/>
            <person name="Binder M."/>
            <person name="Bloem J."/>
            <person name="Labutti K."/>
            <person name="Salamov A."/>
            <person name="Andreopoulos B."/>
            <person name="Baker S."/>
            <person name="Barry K."/>
            <person name="Bills G."/>
            <person name="Bluhm B."/>
            <person name="Cannon C."/>
            <person name="Castanera R."/>
            <person name="Culley D."/>
            <person name="Daum C."/>
            <person name="Ezra D."/>
            <person name="Gonzalez J."/>
            <person name="Henrissat B."/>
            <person name="Kuo A."/>
            <person name="Liang C."/>
            <person name="Lipzen A."/>
            <person name="Lutzoni F."/>
            <person name="Magnuson J."/>
            <person name="Mondo S."/>
            <person name="Nolan M."/>
            <person name="Ohm R."/>
            <person name="Pangilinan J."/>
            <person name="Park H.-J."/>
            <person name="Ramirez L."/>
            <person name="Alfaro M."/>
            <person name="Sun H."/>
            <person name="Tritt A."/>
            <person name="Yoshinaga Y."/>
            <person name="Zwiers L.-H."/>
            <person name="Turgeon B."/>
            <person name="Goodwin S."/>
            <person name="Spatafora J."/>
            <person name="Crous P."/>
            <person name="Grigoriev I."/>
        </authorList>
    </citation>
    <scope>NUCLEOTIDE SEQUENCE</scope>
    <source>
        <strain evidence="1">CBS 690.94</strain>
    </source>
</reference>
<dbReference type="OrthoDB" id="4160064at2759"/>
<proteinExistence type="predicted"/>
<evidence type="ECO:0000313" key="1">
    <source>
        <dbReference type="EMBL" id="KAF2449416.1"/>
    </source>
</evidence>
<evidence type="ECO:0008006" key="3">
    <source>
        <dbReference type="Google" id="ProtNLM"/>
    </source>
</evidence>
<protein>
    <recommendedName>
        <fullName evidence="3">DUF4267 domain-containing protein</fullName>
    </recommendedName>
</protein>
<dbReference type="Proteomes" id="UP000799764">
    <property type="component" value="Unassembled WGS sequence"/>
</dbReference>
<keyword evidence="2" id="KW-1185">Reference proteome</keyword>